<dbReference type="KEGG" id="ehx:EMIHUDRAFT_206581"/>
<reference evidence="2" key="2">
    <citation type="submission" date="2024-10" db="UniProtKB">
        <authorList>
            <consortium name="EnsemblProtists"/>
        </authorList>
    </citation>
    <scope>IDENTIFICATION</scope>
</reference>
<dbReference type="KEGG" id="ehx:EMIHUDRAFT_250132"/>
<dbReference type="GeneID" id="17270123"/>
<dbReference type="RefSeq" id="XP_005777005.1">
    <property type="nucleotide sequence ID" value="XM_005776948.1"/>
</dbReference>
<evidence type="ECO:0000313" key="2">
    <source>
        <dbReference type="EnsemblProtists" id="EOD05863"/>
    </source>
</evidence>
<dbReference type="PANTHER" id="PTHR39444">
    <property type="entry name" value="SITE-SPECIFIC DNA-METHYLTRANSFERASE (ADENINE-SPECIFIC)"/>
    <property type="match status" value="1"/>
</dbReference>
<dbReference type="RefSeq" id="XP_005758292.1">
    <property type="nucleotide sequence ID" value="XM_005758235.1"/>
</dbReference>
<dbReference type="Proteomes" id="UP000013827">
    <property type="component" value="Unassembled WGS sequence"/>
</dbReference>
<feature type="region of interest" description="Disordered" evidence="1">
    <location>
        <begin position="80"/>
        <end position="101"/>
    </location>
</feature>
<feature type="region of interest" description="Disordered" evidence="1">
    <location>
        <begin position="1"/>
        <end position="27"/>
    </location>
</feature>
<dbReference type="GeneID" id="17252011"/>
<feature type="compositionally biased region" description="Low complexity" evidence="1">
    <location>
        <begin position="80"/>
        <end position="94"/>
    </location>
</feature>
<feature type="region of interest" description="Disordered" evidence="1">
    <location>
        <begin position="326"/>
        <end position="371"/>
    </location>
</feature>
<dbReference type="HOGENOM" id="CLU_746860_0_0_1"/>
<keyword evidence="3" id="KW-1185">Reference proteome</keyword>
<dbReference type="AlphaFoldDB" id="A0A0D3I3M8"/>
<feature type="compositionally biased region" description="Basic residues" evidence="1">
    <location>
        <begin position="7"/>
        <end position="20"/>
    </location>
</feature>
<proteinExistence type="predicted"/>
<dbReference type="PaxDb" id="2903-EOD05863"/>
<dbReference type="PANTHER" id="PTHR39444:SF3">
    <property type="entry name" value="SITE-SPECIFIC DNA-METHYLTRANSFERASE (ADENINE-SPECIFIC)"/>
    <property type="match status" value="1"/>
</dbReference>
<name>A0A0D3I3M8_EMIH1</name>
<evidence type="ECO:0000313" key="3">
    <source>
        <dbReference type="Proteomes" id="UP000013827"/>
    </source>
</evidence>
<sequence>MPDGKKREKRKAKRAAKRRLKEVAVPEPAEPAELQGVVLGGELLLRAADGTVYASERDDRGALVAVGRWEAGAVVPLPKAVSSSEAAGGATGEARQPSVPHPVPQPLAFSAAEDDHCETAPEAYAHIVSLLRLVARKRGVPPEELRIWDPYYCNGAVARHLAALGFPHVHNANEDFYARLDSGDLPEHDVLLTNPPYTHPHPERLLAHCAASGTPWLALMPNWVYTKDYYWAALGRSHGTADTQPFYIAPRKRYNYWTPRGRRSDLTSGGAKAKTHGHTNAALGIRTSPFVSFWYCGGFGPALRKRVTPPEGCVLCWSTEELPPGVLSESDPRRKVWGGGGADTRNVIGGRSLGRSNGGGKRQKSGGADQH</sequence>
<reference evidence="3" key="1">
    <citation type="journal article" date="2013" name="Nature">
        <title>Pan genome of the phytoplankton Emiliania underpins its global distribution.</title>
        <authorList>
            <person name="Read B.A."/>
            <person name="Kegel J."/>
            <person name="Klute M.J."/>
            <person name="Kuo A."/>
            <person name="Lefebvre S.C."/>
            <person name="Maumus F."/>
            <person name="Mayer C."/>
            <person name="Miller J."/>
            <person name="Monier A."/>
            <person name="Salamov A."/>
            <person name="Young J."/>
            <person name="Aguilar M."/>
            <person name="Claverie J.M."/>
            <person name="Frickenhaus S."/>
            <person name="Gonzalez K."/>
            <person name="Herman E.K."/>
            <person name="Lin Y.C."/>
            <person name="Napier J."/>
            <person name="Ogata H."/>
            <person name="Sarno A.F."/>
            <person name="Shmutz J."/>
            <person name="Schroeder D."/>
            <person name="de Vargas C."/>
            <person name="Verret F."/>
            <person name="von Dassow P."/>
            <person name="Valentin K."/>
            <person name="Van de Peer Y."/>
            <person name="Wheeler G."/>
            <person name="Dacks J.B."/>
            <person name="Delwiche C.F."/>
            <person name="Dyhrman S.T."/>
            <person name="Glockner G."/>
            <person name="John U."/>
            <person name="Richards T."/>
            <person name="Worden A.Z."/>
            <person name="Zhang X."/>
            <person name="Grigoriev I.V."/>
            <person name="Allen A.E."/>
            <person name="Bidle K."/>
            <person name="Borodovsky M."/>
            <person name="Bowler C."/>
            <person name="Brownlee C."/>
            <person name="Cock J.M."/>
            <person name="Elias M."/>
            <person name="Gladyshev V.N."/>
            <person name="Groth M."/>
            <person name="Guda C."/>
            <person name="Hadaegh A."/>
            <person name="Iglesias-Rodriguez M.D."/>
            <person name="Jenkins J."/>
            <person name="Jones B.M."/>
            <person name="Lawson T."/>
            <person name="Leese F."/>
            <person name="Lindquist E."/>
            <person name="Lobanov A."/>
            <person name="Lomsadze A."/>
            <person name="Malik S.B."/>
            <person name="Marsh M.E."/>
            <person name="Mackinder L."/>
            <person name="Mock T."/>
            <person name="Mueller-Roeber B."/>
            <person name="Pagarete A."/>
            <person name="Parker M."/>
            <person name="Probert I."/>
            <person name="Quesneville H."/>
            <person name="Raines C."/>
            <person name="Rensing S.A."/>
            <person name="Riano-Pachon D.M."/>
            <person name="Richier S."/>
            <person name="Rokitta S."/>
            <person name="Shiraiwa Y."/>
            <person name="Soanes D.M."/>
            <person name="van der Giezen M."/>
            <person name="Wahlund T.M."/>
            <person name="Williams B."/>
            <person name="Wilson W."/>
            <person name="Wolfe G."/>
            <person name="Wurch L.L."/>
        </authorList>
    </citation>
    <scope>NUCLEOTIDE SEQUENCE</scope>
</reference>
<dbReference type="eggNOG" id="ENOG502S2G6">
    <property type="taxonomic scope" value="Eukaryota"/>
</dbReference>
<organism evidence="2 3">
    <name type="scientific">Emiliania huxleyi (strain CCMP1516)</name>
    <dbReference type="NCBI Taxonomy" id="280463"/>
    <lineage>
        <taxon>Eukaryota</taxon>
        <taxon>Haptista</taxon>
        <taxon>Haptophyta</taxon>
        <taxon>Prymnesiophyceae</taxon>
        <taxon>Isochrysidales</taxon>
        <taxon>Noelaerhabdaceae</taxon>
        <taxon>Emiliania</taxon>
    </lineage>
</organism>
<dbReference type="EnsemblProtists" id="EOD05863">
    <property type="protein sequence ID" value="EOD05863"/>
    <property type="gene ID" value="EMIHUDRAFT_250132"/>
</dbReference>
<dbReference type="EnsemblProtists" id="EOD24576">
    <property type="protein sequence ID" value="EOD24576"/>
    <property type="gene ID" value="EMIHUDRAFT_206581"/>
</dbReference>
<evidence type="ECO:0000256" key="1">
    <source>
        <dbReference type="SAM" id="MobiDB-lite"/>
    </source>
</evidence>
<accession>A0A0D3I3M8</accession>
<protein>
    <submittedName>
        <fullName evidence="2">Uncharacterized protein</fullName>
    </submittedName>
</protein>